<dbReference type="AlphaFoldDB" id="A0A6N1AL51"/>
<dbReference type="Proteomes" id="UP000509702">
    <property type="component" value="Chromosome"/>
</dbReference>
<name>A0A6N1AL51_9PROT</name>
<sequence>MGWRADAMDSRIGYDTDFLAWTEEQARLLREASRERINTPIDWENVAEEIESMGRSELRAVESALVRVIEHLLKLEHSPAADPRDGWKASVIEHRGRIRRDLKASPSLRGKIDLPDIFETAQPVAAHGLGRDGEAAGALPIECPYSLDQLLDTGWWPTNRHGLT</sequence>
<dbReference type="InterPro" id="IPR002636">
    <property type="entry name" value="DUF29"/>
</dbReference>
<evidence type="ECO:0000313" key="1">
    <source>
        <dbReference type="EMBL" id="QKS52575.1"/>
    </source>
</evidence>
<dbReference type="KEGG" id="aoz:HUE56_19615"/>
<dbReference type="EMBL" id="CP054619">
    <property type="protein sequence ID" value="QKS52575.1"/>
    <property type="molecule type" value="Genomic_DNA"/>
</dbReference>
<evidence type="ECO:0000313" key="2">
    <source>
        <dbReference type="Proteomes" id="UP000509702"/>
    </source>
</evidence>
<dbReference type="Gene3D" id="1.20.1220.20">
    <property type="entry name" value="Uncharcterised protein PF01724"/>
    <property type="match status" value="1"/>
</dbReference>
<protein>
    <submittedName>
        <fullName evidence="1">DUF29 domain-containing protein</fullName>
    </submittedName>
</protein>
<dbReference type="PANTHER" id="PTHR34235">
    <property type="entry name" value="SLR1203 PROTEIN-RELATED"/>
    <property type="match status" value="1"/>
</dbReference>
<organism evidence="1 2">
    <name type="scientific">Azospirillum oryzae</name>
    <dbReference type="NCBI Taxonomy" id="286727"/>
    <lineage>
        <taxon>Bacteria</taxon>
        <taxon>Pseudomonadati</taxon>
        <taxon>Pseudomonadota</taxon>
        <taxon>Alphaproteobacteria</taxon>
        <taxon>Rhodospirillales</taxon>
        <taxon>Azospirillaceae</taxon>
        <taxon>Azospirillum</taxon>
    </lineage>
</organism>
<reference evidence="1 2" key="1">
    <citation type="submission" date="2020-06" db="EMBL/GenBank/DDBJ databases">
        <title>Complete genome of Azosprillum oryzae KACC14407.</title>
        <authorList>
            <person name="Kim M."/>
            <person name="Park Y.-J."/>
            <person name="Shin J.-H."/>
        </authorList>
    </citation>
    <scope>NUCLEOTIDE SEQUENCE [LARGE SCALE GENOMIC DNA]</scope>
    <source>
        <strain evidence="1 2">KACC 14407</strain>
    </source>
</reference>
<dbReference type="Pfam" id="PF01724">
    <property type="entry name" value="DUF29"/>
    <property type="match status" value="1"/>
</dbReference>
<accession>A0A6N1AL51</accession>
<proteinExistence type="predicted"/>
<gene>
    <name evidence="1" type="ORF">HUE56_19615</name>
</gene>
<keyword evidence="2" id="KW-1185">Reference proteome</keyword>
<dbReference type="PANTHER" id="PTHR34235:SF4">
    <property type="entry name" value="SLR0291 PROTEIN"/>
    <property type="match status" value="1"/>
</dbReference>
<dbReference type="OrthoDB" id="425753at2"/>